<evidence type="ECO:0000313" key="2">
    <source>
        <dbReference type="EMBL" id="MBO8474792.1"/>
    </source>
</evidence>
<comment type="caution">
    <text evidence="2">The sequence shown here is derived from an EMBL/GenBank/DDBJ whole genome shotgun (WGS) entry which is preliminary data.</text>
</comment>
<proteinExistence type="predicted"/>
<dbReference type="AlphaFoldDB" id="A0A9D9IM22"/>
<organism evidence="2 3">
    <name type="scientific">Candidatus Cryptobacteroides faecigallinarum</name>
    <dbReference type="NCBI Taxonomy" id="2840763"/>
    <lineage>
        <taxon>Bacteria</taxon>
        <taxon>Pseudomonadati</taxon>
        <taxon>Bacteroidota</taxon>
        <taxon>Bacteroidia</taxon>
        <taxon>Bacteroidales</taxon>
        <taxon>Candidatus Cryptobacteroides</taxon>
    </lineage>
</organism>
<gene>
    <name evidence="2" type="ORF">IAB91_05835</name>
</gene>
<dbReference type="Proteomes" id="UP000823757">
    <property type="component" value="Unassembled WGS sequence"/>
</dbReference>
<evidence type="ECO:0000256" key="1">
    <source>
        <dbReference type="SAM" id="SignalP"/>
    </source>
</evidence>
<keyword evidence="1" id="KW-0732">Signal</keyword>
<reference evidence="2" key="2">
    <citation type="journal article" date="2021" name="PeerJ">
        <title>Extensive microbial diversity within the chicken gut microbiome revealed by metagenomics and culture.</title>
        <authorList>
            <person name="Gilroy R."/>
            <person name="Ravi A."/>
            <person name="Getino M."/>
            <person name="Pursley I."/>
            <person name="Horton D.L."/>
            <person name="Alikhan N.F."/>
            <person name="Baker D."/>
            <person name="Gharbi K."/>
            <person name="Hall N."/>
            <person name="Watson M."/>
            <person name="Adriaenssens E.M."/>
            <person name="Foster-Nyarko E."/>
            <person name="Jarju S."/>
            <person name="Secka A."/>
            <person name="Antonio M."/>
            <person name="Oren A."/>
            <person name="Chaudhuri R.R."/>
            <person name="La Ragione R."/>
            <person name="Hildebrand F."/>
            <person name="Pallen M.J."/>
        </authorList>
    </citation>
    <scope>NUCLEOTIDE SEQUENCE</scope>
    <source>
        <strain evidence="2">B1-13419</strain>
    </source>
</reference>
<accession>A0A9D9IM22</accession>
<evidence type="ECO:0000313" key="3">
    <source>
        <dbReference type="Proteomes" id="UP000823757"/>
    </source>
</evidence>
<protein>
    <recommendedName>
        <fullName evidence="4">Outer membrane protein beta-barrel domain-containing protein</fullName>
    </recommendedName>
</protein>
<reference evidence="2" key="1">
    <citation type="submission" date="2020-10" db="EMBL/GenBank/DDBJ databases">
        <authorList>
            <person name="Gilroy R."/>
        </authorList>
    </citation>
    <scope>NUCLEOTIDE SEQUENCE</scope>
    <source>
        <strain evidence="2">B1-13419</strain>
    </source>
</reference>
<evidence type="ECO:0008006" key="4">
    <source>
        <dbReference type="Google" id="ProtNLM"/>
    </source>
</evidence>
<sequence length="278" mass="30658">MKRIFSIILLAGAMTLSLQAAGREKKPVEPFDRGIGRSSSVFIPAGTVGAGASFSYTNYSLGNGLNDTGYQMLFSLVQNLHGNLMSFGIAPQVSYFIRDNLAVGARFDYDRSSFGLGNLDLSLSDALSLSVGDFNYLKQAYTGALTLRNYIPFGQSKRFAMFTELRLTGGYGQSESYRMGYDETLEQPYKTGTYQDIYQFEIGVVPGICAFVTNEVAFEVSVGLMGFNYQKVVQVTNQVERSEMEKNGLNFKVNLLAINFGLSFYIPTGGHRMKKANN</sequence>
<feature type="chain" id="PRO_5039140883" description="Outer membrane protein beta-barrel domain-containing protein" evidence="1">
    <location>
        <begin position="21"/>
        <end position="278"/>
    </location>
</feature>
<dbReference type="EMBL" id="JADIMD010000091">
    <property type="protein sequence ID" value="MBO8474792.1"/>
    <property type="molecule type" value="Genomic_DNA"/>
</dbReference>
<name>A0A9D9IM22_9BACT</name>
<feature type="signal peptide" evidence="1">
    <location>
        <begin position="1"/>
        <end position="20"/>
    </location>
</feature>